<name>A0A6V7VFK5_MELEN</name>
<reference evidence="1 2" key="1">
    <citation type="submission" date="2020-08" db="EMBL/GenBank/DDBJ databases">
        <authorList>
            <person name="Koutsovoulos G."/>
            <person name="Danchin GJ E."/>
        </authorList>
    </citation>
    <scope>NUCLEOTIDE SEQUENCE [LARGE SCALE GENOMIC DNA]</scope>
</reference>
<dbReference type="EMBL" id="CAJEWN010000222">
    <property type="protein sequence ID" value="CAD2173697.1"/>
    <property type="molecule type" value="Genomic_DNA"/>
</dbReference>
<evidence type="ECO:0000313" key="2">
    <source>
        <dbReference type="Proteomes" id="UP000580250"/>
    </source>
</evidence>
<comment type="caution">
    <text evidence="1">The sequence shown here is derived from an EMBL/GenBank/DDBJ whole genome shotgun (WGS) entry which is preliminary data.</text>
</comment>
<proteinExistence type="predicted"/>
<sequence length="68" mass="7771">MNLNSVDKMDELPELVHEFVASKNILYNPDESSRCFCMSKSKNGKNLKIFLENYGRVGAIFESGNIRK</sequence>
<dbReference type="Proteomes" id="UP000580250">
    <property type="component" value="Unassembled WGS sequence"/>
</dbReference>
<dbReference type="AlphaFoldDB" id="A0A6V7VFK5"/>
<evidence type="ECO:0000313" key="1">
    <source>
        <dbReference type="EMBL" id="CAD2173697.1"/>
    </source>
</evidence>
<accession>A0A6V7VFK5</accession>
<gene>
    <name evidence="1" type="ORF">MENT_LOCUS25317</name>
</gene>
<protein>
    <submittedName>
        <fullName evidence="1">Uncharacterized protein</fullName>
    </submittedName>
</protein>
<organism evidence="1 2">
    <name type="scientific">Meloidogyne enterolobii</name>
    <name type="common">Root-knot nematode worm</name>
    <name type="synonym">Meloidogyne mayaguensis</name>
    <dbReference type="NCBI Taxonomy" id="390850"/>
    <lineage>
        <taxon>Eukaryota</taxon>
        <taxon>Metazoa</taxon>
        <taxon>Ecdysozoa</taxon>
        <taxon>Nematoda</taxon>
        <taxon>Chromadorea</taxon>
        <taxon>Rhabditida</taxon>
        <taxon>Tylenchina</taxon>
        <taxon>Tylenchomorpha</taxon>
        <taxon>Tylenchoidea</taxon>
        <taxon>Meloidogynidae</taxon>
        <taxon>Meloidogyninae</taxon>
        <taxon>Meloidogyne</taxon>
    </lineage>
</organism>